<evidence type="ECO:0000313" key="1">
    <source>
        <dbReference type="EMBL" id="KAL2789717.1"/>
    </source>
</evidence>
<reference evidence="1 2" key="1">
    <citation type="journal article" date="2024" name="G3 (Bethesda)">
        <title>A hybrid genome assembly of the endangered aye-aye (Daubentonia madagascariensis).</title>
        <authorList>
            <person name="Versoza C.J."/>
            <person name="Pfeifer S.P."/>
        </authorList>
    </citation>
    <scope>NUCLEOTIDE SEQUENCE [LARGE SCALE GENOMIC DNA]</scope>
    <source>
        <strain evidence="1">6821</strain>
    </source>
</reference>
<gene>
    <name evidence="1" type="ORF">WCI35_004674</name>
</gene>
<comment type="caution">
    <text evidence="1">The sequence shown here is derived from an EMBL/GenBank/DDBJ whole genome shotgun (WGS) entry which is preliminary data.</text>
</comment>
<keyword evidence="2" id="KW-1185">Reference proteome</keyword>
<dbReference type="EMBL" id="JBFSEQ010000002">
    <property type="protein sequence ID" value="KAL2789717.1"/>
    <property type="molecule type" value="Genomic_DNA"/>
</dbReference>
<accession>A0ABD2EV63</accession>
<protein>
    <submittedName>
        <fullName evidence="1">Protein lin-52-like protein isoform 2</fullName>
    </submittedName>
</protein>
<organism evidence="1 2">
    <name type="scientific">Daubentonia madagascariensis</name>
    <name type="common">Aye-aye</name>
    <name type="synonym">Sciurus madagascariensis</name>
    <dbReference type="NCBI Taxonomy" id="31869"/>
    <lineage>
        <taxon>Eukaryota</taxon>
        <taxon>Metazoa</taxon>
        <taxon>Chordata</taxon>
        <taxon>Craniata</taxon>
        <taxon>Vertebrata</taxon>
        <taxon>Euteleostomi</taxon>
        <taxon>Mammalia</taxon>
        <taxon>Eutheria</taxon>
        <taxon>Euarchontoglires</taxon>
        <taxon>Primates</taxon>
        <taxon>Strepsirrhini</taxon>
        <taxon>Chiromyiformes</taxon>
        <taxon>Daubentoniidae</taxon>
        <taxon>Daubentonia</taxon>
    </lineage>
</organism>
<proteinExistence type="predicted"/>
<feature type="non-terminal residue" evidence="1">
    <location>
        <position position="19"/>
    </location>
</feature>
<evidence type="ECO:0000313" key="2">
    <source>
        <dbReference type="Proteomes" id="UP001610411"/>
    </source>
</evidence>
<sequence>MASPTDVPGVAEFAASFKS</sequence>
<dbReference type="AlphaFoldDB" id="A0ABD2EV63"/>
<dbReference type="Proteomes" id="UP001610411">
    <property type="component" value="Unassembled WGS sequence"/>
</dbReference>
<name>A0ABD2EV63_DAUMA</name>